<dbReference type="PANTHER" id="PTHR12714:SF24">
    <property type="entry name" value="SLR1182 PROTEIN"/>
    <property type="match status" value="1"/>
</dbReference>
<dbReference type="Pfam" id="PF04191">
    <property type="entry name" value="PEMT"/>
    <property type="match status" value="1"/>
</dbReference>
<dbReference type="Proteomes" id="UP000690515">
    <property type="component" value="Unassembled WGS sequence"/>
</dbReference>
<evidence type="ECO:0000313" key="6">
    <source>
        <dbReference type="EMBL" id="MBU2713257.1"/>
    </source>
</evidence>
<name>A0ABS5ZGR7_9GAMM</name>
<dbReference type="PANTHER" id="PTHR12714">
    <property type="entry name" value="PROTEIN-S ISOPRENYLCYSTEINE O-METHYLTRANSFERASE"/>
    <property type="match status" value="1"/>
</dbReference>
<evidence type="ECO:0000256" key="3">
    <source>
        <dbReference type="ARBA" id="ARBA00022989"/>
    </source>
</evidence>
<evidence type="ECO:0000256" key="1">
    <source>
        <dbReference type="ARBA" id="ARBA00004127"/>
    </source>
</evidence>
<keyword evidence="4 5" id="KW-0472">Membrane</keyword>
<feature type="transmembrane region" description="Helical" evidence="5">
    <location>
        <begin position="75"/>
        <end position="102"/>
    </location>
</feature>
<sequence length="133" mass="15082">MWLVSLLTTPMLFLAGIRMLLVGLCLILGVAVATAGVLIFKNVQTTVNPLRPQNTTCLVKTGVYQFTRNPMYLGLFFMLLGWGCYLANGYALVMSLVFVLYMNHFQIVPEERCLSALFGDEYEAYKQSVRRWL</sequence>
<reference evidence="6 7" key="1">
    <citation type="submission" date="2021-04" db="EMBL/GenBank/DDBJ databases">
        <authorList>
            <person name="Pira H."/>
            <person name="Risdian C."/>
            <person name="Wink J."/>
        </authorList>
    </citation>
    <scope>NUCLEOTIDE SEQUENCE [LARGE SCALE GENOMIC DNA]</scope>
    <source>
        <strain evidence="6 7">WH53</strain>
    </source>
</reference>
<feature type="transmembrane region" description="Helical" evidence="5">
    <location>
        <begin position="12"/>
        <end position="40"/>
    </location>
</feature>
<comment type="caution">
    <text evidence="6">The sequence shown here is derived from an EMBL/GenBank/DDBJ whole genome shotgun (WGS) entry which is preliminary data.</text>
</comment>
<accession>A0ABS5ZGR7</accession>
<evidence type="ECO:0000256" key="2">
    <source>
        <dbReference type="ARBA" id="ARBA00022692"/>
    </source>
</evidence>
<proteinExistence type="predicted"/>
<organism evidence="6 7">
    <name type="scientific">Zooshikella harenae</name>
    <dbReference type="NCBI Taxonomy" id="2827238"/>
    <lineage>
        <taxon>Bacteria</taxon>
        <taxon>Pseudomonadati</taxon>
        <taxon>Pseudomonadota</taxon>
        <taxon>Gammaproteobacteria</taxon>
        <taxon>Oceanospirillales</taxon>
        <taxon>Zooshikellaceae</taxon>
        <taxon>Zooshikella</taxon>
    </lineage>
</organism>
<gene>
    <name evidence="6" type="ORF">KCG35_19495</name>
</gene>
<comment type="subcellular location">
    <subcellularLocation>
        <location evidence="1">Endomembrane system</location>
        <topology evidence="1">Multi-pass membrane protein</topology>
    </subcellularLocation>
</comment>
<keyword evidence="3 5" id="KW-1133">Transmembrane helix</keyword>
<dbReference type="Gene3D" id="1.20.120.1630">
    <property type="match status" value="1"/>
</dbReference>
<protein>
    <submittedName>
        <fullName evidence="6">Isoprenylcysteine carboxylmethyltransferase family protein</fullName>
    </submittedName>
</protein>
<evidence type="ECO:0000256" key="5">
    <source>
        <dbReference type="SAM" id="Phobius"/>
    </source>
</evidence>
<evidence type="ECO:0000313" key="7">
    <source>
        <dbReference type="Proteomes" id="UP000690515"/>
    </source>
</evidence>
<keyword evidence="7" id="KW-1185">Reference proteome</keyword>
<dbReference type="InterPro" id="IPR007318">
    <property type="entry name" value="Phopholipid_MeTrfase"/>
</dbReference>
<evidence type="ECO:0000256" key="4">
    <source>
        <dbReference type="ARBA" id="ARBA00023136"/>
    </source>
</evidence>
<dbReference type="EMBL" id="JAGSOY010000069">
    <property type="protein sequence ID" value="MBU2713257.1"/>
    <property type="molecule type" value="Genomic_DNA"/>
</dbReference>
<keyword evidence="2 5" id="KW-0812">Transmembrane</keyword>